<proteinExistence type="predicted"/>
<dbReference type="Proteomes" id="UP000789396">
    <property type="component" value="Unassembled WGS sequence"/>
</dbReference>
<dbReference type="EMBL" id="CAJVPZ010009771">
    <property type="protein sequence ID" value="CAG8612747.1"/>
    <property type="molecule type" value="Genomic_DNA"/>
</dbReference>
<evidence type="ECO:0000256" key="6">
    <source>
        <dbReference type="ARBA" id="ARBA00022859"/>
    </source>
</evidence>
<dbReference type="InterPro" id="IPR031248">
    <property type="entry name" value="RNF213"/>
</dbReference>
<feature type="domain" description="RZ-type" evidence="7">
    <location>
        <begin position="1028"/>
        <end position="1099"/>
    </location>
</feature>
<dbReference type="InterPro" id="IPR046439">
    <property type="entry name" value="ZF_RZ_dom"/>
</dbReference>
<keyword evidence="3" id="KW-0479">Metal-binding</keyword>
<keyword evidence="9" id="KW-1185">Reference proteome</keyword>
<keyword evidence="6" id="KW-0391">Immunity</keyword>
<reference evidence="8" key="1">
    <citation type="submission" date="2021-06" db="EMBL/GenBank/DDBJ databases">
        <authorList>
            <person name="Kallberg Y."/>
            <person name="Tangrot J."/>
            <person name="Rosling A."/>
        </authorList>
    </citation>
    <scope>NUCLEOTIDE SEQUENCE</scope>
    <source>
        <strain evidence="8">IN212</strain>
    </source>
</reference>
<comment type="caution">
    <text evidence="8">The sequence shown here is derived from an EMBL/GenBank/DDBJ whole genome shotgun (WGS) entry which is preliminary data.</text>
</comment>
<organism evidence="8 9">
    <name type="scientific">Racocetra fulgida</name>
    <dbReference type="NCBI Taxonomy" id="60492"/>
    <lineage>
        <taxon>Eukaryota</taxon>
        <taxon>Fungi</taxon>
        <taxon>Fungi incertae sedis</taxon>
        <taxon>Mucoromycota</taxon>
        <taxon>Glomeromycotina</taxon>
        <taxon>Glomeromycetes</taxon>
        <taxon>Diversisporales</taxon>
        <taxon>Gigasporaceae</taxon>
        <taxon>Racocetra</taxon>
    </lineage>
</organism>
<dbReference type="OrthoDB" id="2423195at2759"/>
<evidence type="ECO:0000259" key="7">
    <source>
        <dbReference type="PROSITE" id="PS51981"/>
    </source>
</evidence>
<evidence type="ECO:0000313" key="9">
    <source>
        <dbReference type="Proteomes" id="UP000789396"/>
    </source>
</evidence>
<comment type="subcellular location">
    <subcellularLocation>
        <location evidence="1">Cytoplasm</location>
    </subcellularLocation>
</comment>
<evidence type="ECO:0000256" key="4">
    <source>
        <dbReference type="ARBA" id="ARBA00022771"/>
    </source>
</evidence>
<dbReference type="PANTHER" id="PTHR22605">
    <property type="entry name" value="RZ-TYPE DOMAIN-CONTAINING PROTEIN"/>
    <property type="match status" value="1"/>
</dbReference>
<evidence type="ECO:0000256" key="3">
    <source>
        <dbReference type="ARBA" id="ARBA00022723"/>
    </source>
</evidence>
<evidence type="ECO:0000256" key="1">
    <source>
        <dbReference type="ARBA" id="ARBA00004496"/>
    </source>
</evidence>
<keyword evidence="4" id="KW-0863">Zinc-finger</keyword>
<dbReference type="GO" id="GO:0002376">
    <property type="term" value="P:immune system process"/>
    <property type="evidence" value="ECO:0007669"/>
    <property type="project" value="UniProtKB-KW"/>
</dbReference>
<dbReference type="GO" id="GO:0004842">
    <property type="term" value="F:ubiquitin-protein transferase activity"/>
    <property type="evidence" value="ECO:0007669"/>
    <property type="project" value="InterPro"/>
</dbReference>
<name>A0A9N9GKN3_9GLOM</name>
<protein>
    <submittedName>
        <fullName evidence="8">7844_t:CDS:1</fullName>
    </submittedName>
</protein>
<evidence type="ECO:0000313" key="8">
    <source>
        <dbReference type="EMBL" id="CAG8612747.1"/>
    </source>
</evidence>
<dbReference type="PANTHER" id="PTHR22605:SF1">
    <property type="entry name" value="RZ-TYPE DOMAIN-CONTAINING PROTEIN"/>
    <property type="match status" value="1"/>
</dbReference>
<dbReference type="GO" id="GO:0008270">
    <property type="term" value="F:zinc ion binding"/>
    <property type="evidence" value="ECO:0007669"/>
    <property type="project" value="UniProtKB-KW"/>
</dbReference>
<feature type="non-terminal residue" evidence="8">
    <location>
        <position position="1"/>
    </location>
</feature>
<dbReference type="GO" id="GO:0016887">
    <property type="term" value="F:ATP hydrolysis activity"/>
    <property type="evidence" value="ECO:0007669"/>
    <property type="project" value="InterPro"/>
</dbReference>
<evidence type="ECO:0000256" key="5">
    <source>
        <dbReference type="ARBA" id="ARBA00022833"/>
    </source>
</evidence>
<keyword evidence="2" id="KW-0963">Cytoplasm</keyword>
<sequence>DPPLLNRFEKQKMAINDILSSEELLLVQQLSNWAQHMSTTIALNGIVPTHKKFTQKDLFIGFDQDETLQSLVIDVRKNNSQLQFDETLERCKETLIAIASSDGIIRAEKSALNRDEVDYWKNVYFKLHHNDIADYFKHLFDQNLEADGHQVIINTFSNINADVKECLRDITTCTVLKLSTFKTEAQFQNRVKHFWFESPNIQTLILQCDVLTVNFGCIKLAKFIIEQFRADYLNQKQQQNAYDAITKHVCIILHIHRDHKTSLESFNFTCGWKQVTIESLIPQEKPLTSLLQGDLCDVINNVYSFEEILQQELLTLITEIPNQPDLVNLLKTRTFEWLQNNSPKNWQYHVASDKKLLYPYSSFSAALQSHIRALVRIPIAKFLCCIERLFVTRTFLNLKRSTSKCSKLLLEYWKQMTNDRSLLNIDEPSEPKPDGYLMPTLFYDLQFPFSYHFIKQIDTFKKLYKEEIRLLQENPNNIDPDTGKLFDYIFEDYIVGLRNNIMTSIPNFNTFPLEHAPELFFEDFIAVISAGRSSKKDIPILLFIFKYNLGSEKILDPILTHAFWWEHSDHIMAEFQLAKLCPSIINETILENRKTTNVPFGYYLIEEITKIMFRKLNDTKSGTSAVTQLQSWQREVSKILSLSEKLPEASTFTSLHLLQVCYNFVSADSISVSNMKEIMKAGKGSKEDLFNQKFIEIIFSLMKKLPNNNENSIPKLYFINKCLDMVPKNSPSHKDLYQNLFSQKPFPFMSPVIIRIFKCEETKGAFITLIKNPTQIFTLSSRLNLISECLKVQGIDSAMSTLCCDIIQKTFFAKLSFPELAKNFKYVVEVLSDTKAIVLQTICAIAFLKEFAKQFWDHSIQEDIMQPIKFDATKIGDLDTNALIQEVNTSMDLTDSLIYSFKIYFLRELRDKGLSMNEVRTFCEAQQQILPWLGDLPWDSKNESRLPFNPYWCLKDYVAVEKSFTTFHNLNDKASFNSFFASLKKKESTDKPLIALMGFIISRLHVIRATRDWTDEEEKVAEFLKGKVEQSTFIRSYFYDQDFNYTQTYRYSCECGYKYVIADCGQAYSIGTCPECKKTIGGHDHRSAPGQKRLDASPIATIIAAKDKPGYIMESESPSMLHSLRSLTPVSYRILHLFIHAIIGAWAHTQTGKSFLGNNNRENTDASAYCMGHITNDWNTLLRILNTSHESLALLLHSILDLMTNSPPKNSSLKKAADRDINQTLTMDKQHNLEYLPKLWRIICDINFESFRAFYFADLAKYSKRFPLLSIFYKHKQNLELIKYLLPIVKFVRILSTTLEYRLSREQAQQQTFQEFIDNESSDDEKGEVHDYLSSIFEDFAKAWNTVIDKVKNYQCHELPATKPQINLSSPIVFGLVEPKDTGVYLCAILEYLVGLQNNFLQEVAEISPGTCNSLKFLEDSSFSNENKAASSSTSTNRNSITRYYFQSMRIDQMQTTNFIDFQWSDEFLQHSQRNLEIGYGLDIMYNLQKIEKELAQLLVFDKVYISTADSQLYMEPFPYHMELFQGHMRIISDIKDLIPQRPISTEKIGLILGSAFSSMSSFGYQESLSYDNASELLSHLEILLCFVKKTSVGDGEILIEEYVNQWIKLSNLFTNESFNNLLKIGLKLCHLVSLYEVVEEQVANGVIKYIDDKYRSPLTSELEQEIISSLDFEFRQRQFFEFESEMTKIPAEDFVSALKRFMLRFLSVDSNKENEPLSLYFGDPTLNLWASWISEDVVDNCFPENLLVKHIFEAFMLVSGRIE</sequence>
<dbReference type="PROSITE" id="PS51981">
    <property type="entry name" value="ZF_RZ"/>
    <property type="match status" value="1"/>
</dbReference>
<accession>A0A9N9GKN3</accession>
<gene>
    <name evidence="8" type="ORF">RFULGI_LOCUS7042</name>
</gene>
<dbReference type="Pfam" id="PF20173">
    <property type="entry name" value="ZnF_RZ-type"/>
    <property type="match status" value="1"/>
</dbReference>
<dbReference type="GO" id="GO:0005737">
    <property type="term" value="C:cytoplasm"/>
    <property type="evidence" value="ECO:0007669"/>
    <property type="project" value="UniProtKB-SubCell"/>
</dbReference>
<keyword evidence="5" id="KW-0862">Zinc</keyword>
<evidence type="ECO:0000256" key="2">
    <source>
        <dbReference type="ARBA" id="ARBA00022490"/>
    </source>
</evidence>
<feature type="non-terminal residue" evidence="8">
    <location>
        <position position="1764"/>
    </location>
</feature>